<protein>
    <submittedName>
        <fullName evidence="1">Uncharacterized protein</fullName>
    </submittedName>
</protein>
<reference evidence="2" key="1">
    <citation type="journal article" date="2016" name="Nature">
        <title>The genome of the seagrass Zostera marina reveals angiosperm adaptation to the sea.</title>
        <authorList>
            <person name="Olsen J.L."/>
            <person name="Rouze P."/>
            <person name="Verhelst B."/>
            <person name="Lin Y.-C."/>
            <person name="Bayer T."/>
            <person name="Collen J."/>
            <person name="Dattolo E."/>
            <person name="De Paoli E."/>
            <person name="Dittami S."/>
            <person name="Maumus F."/>
            <person name="Michel G."/>
            <person name="Kersting A."/>
            <person name="Lauritano C."/>
            <person name="Lohaus R."/>
            <person name="Toepel M."/>
            <person name="Tonon T."/>
            <person name="Vanneste K."/>
            <person name="Amirebrahimi M."/>
            <person name="Brakel J."/>
            <person name="Bostroem C."/>
            <person name="Chovatia M."/>
            <person name="Grimwood J."/>
            <person name="Jenkins J.W."/>
            <person name="Jueterbock A."/>
            <person name="Mraz A."/>
            <person name="Stam W.T."/>
            <person name="Tice H."/>
            <person name="Bornberg-Bauer E."/>
            <person name="Green P.J."/>
            <person name="Pearson G.A."/>
            <person name="Procaccini G."/>
            <person name="Duarte C.M."/>
            <person name="Schmutz J."/>
            <person name="Reusch T.B.H."/>
            <person name="Van de Peer Y."/>
        </authorList>
    </citation>
    <scope>NUCLEOTIDE SEQUENCE [LARGE SCALE GENOMIC DNA]</scope>
    <source>
        <strain evidence="2">cv. Finnish</strain>
    </source>
</reference>
<keyword evidence="2" id="KW-1185">Reference proteome</keyword>
<proteinExistence type="predicted"/>
<dbReference type="PANTHER" id="PTHR34570:SF12">
    <property type="entry name" value="EXPRESSED PROTEIN"/>
    <property type="match status" value="1"/>
</dbReference>
<organism evidence="1 2">
    <name type="scientific">Zostera marina</name>
    <name type="common">Eelgrass</name>
    <dbReference type="NCBI Taxonomy" id="29655"/>
    <lineage>
        <taxon>Eukaryota</taxon>
        <taxon>Viridiplantae</taxon>
        <taxon>Streptophyta</taxon>
        <taxon>Embryophyta</taxon>
        <taxon>Tracheophyta</taxon>
        <taxon>Spermatophyta</taxon>
        <taxon>Magnoliopsida</taxon>
        <taxon>Liliopsida</taxon>
        <taxon>Zosteraceae</taxon>
        <taxon>Zostera</taxon>
    </lineage>
</organism>
<dbReference type="PANTHER" id="PTHR34570">
    <property type="entry name" value="OS03G0593100 PROTEIN"/>
    <property type="match status" value="1"/>
</dbReference>
<dbReference type="Proteomes" id="UP000036987">
    <property type="component" value="Unassembled WGS sequence"/>
</dbReference>
<evidence type="ECO:0000313" key="2">
    <source>
        <dbReference type="Proteomes" id="UP000036987"/>
    </source>
</evidence>
<dbReference type="AlphaFoldDB" id="A0A0K9PM31"/>
<evidence type="ECO:0000313" key="1">
    <source>
        <dbReference type="EMBL" id="KMZ69282.1"/>
    </source>
</evidence>
<gene>
    <name evidence="1" type="ORF">ZOSMA_218G00020</name>
</gene>
<comment type="caution">
    <text evidence="1">The sequence shown here is derived from an EMBL/GenBank/DDBJ whole genome shotgun (WGS) entry which is preliminary data.</text>
</comment>
<sequence>MGKQDGQRVVKPTLVQHSSSIALLQERFRRLERIKEMREEREHLRVVFPPEPELEETRLRLRRRWSSTGSCYGQQQVQPRWFFYSDTVFPSQLPLLISRPNKYQHSPSPSKENVELCASDASLSVNYAVDEKGDSVDTSLHL</sequence>
<dbReference type="EMBL" id="LFYR01000781">
    <property type="protein sequence ID" value="KMZ69282.1"/>
    <property type="molecule type" value="Genomic_DNA"/>
</dbReference>
<accession>A0A0K9PM31</accession>
<dbReference type="OrthoDB" id="671858at2759"/>
<name>A0A0K9PM31_ZOSMR</name>